<dbReference type="EMBL" id="CP000774">
    <property type="protein sequence ID" value="ABS63974.1"/>
    <property type="molecule type" value="Genomic_DNA"/>
</dbReference>
<dbReference type="SUPFAM" id="SSF51735">
    <property type="entry name" value="NAD(P)-binding Rossmann-fold domains"/>
    <property type="match status" value="1"/>
</dbReference>
<evidence type="ECO:0000256" key="2">
    <source>
        <dbReference type="ARBA" id="ARBA00023002"/>
    </source>
</evidence>
<accession>A7HVP1</accession>
<dbReference type="HOGENOM" id="CLU_010194_1_0_5"/>
<protein>
    <submittedName>
        <fullName evidence="4">Short-chain dehydrogenase/reductase SDR</fullName>
    </submittedName>
</protein>
<name>A7HVP1_PARL1</name>
<dbReference type="STRING" id="402881.Plav_2362"/>
<dbReference type="PRINTS" id="PR00080">
    <property type="entry name" value="SDRFAMILY"/>
</dbReference>
<dbReference type="FunFam" id="3.40.50.720:FF:000084">
    <property type="entry name" value="Short-chain dehydrogenase reductase"/>
    <property type="match status" value="1"/>
</dbReference>
<dbReference type="GO" id="GO:0016491">
    <property type="term" value="F:oxidoreductase activity"/>
    <property type="evidence" value="ECO:0007669"/>
    <property type="project" value="UniProtKB-KW"/>
</dbReference>
<dbReference type="RefSeq" id="WP_012111281.1">
    <property type="nucleotide sequence ID" value="NC_009719.1"/>
</dbReference>
<reference evidence="4 5" key="1">
    <citation type="journal article" date="2011" name="Stand. Genomic Sci.">
        <title>Complete genome sequence of Parvibaculum lavamentivorans type strain (DS-1(T)).</title>
        <authorList>
            <person name="Schleheck D."/>
            <person name="Weiss M."/>
            <person name="Pitluck S."/>
            <person name="Bruce D."/>
            <person name="Land M.L."/>
            <person name="Han S."/>
            <person name="Saunders E."/>
            <person name="Tapia R."/>
            <person name="Detter C."/>
            <person name="Brettin T."/>
            <person name="Han J."/>
            <person name="Woyke T."/>
            <person name="Goodwin L."/>
            <person name="Pennacchio L."/>
            <person name="Nolan M."/>
            <person name="Cook A.M."/>
            <person name="Kjelleberg S."/>
            <person name="Thomas T."/>
        </authorList>
    </citation>
    <scope>NUCLEOTIDE SEQUENCE [LARGE SCALE GENOMIC DNA]</scope>
    <source>
        <strain evidence="5">DS-1 / DSM 13023 / NCIMB 13966</strain>
    </source>
</reference>
<dbReference type="InterPro" id="IPR057326">
    <property type="entry name" value="KR_dom"/>
</dbReference>
<dbReference type="Gene3D" id="3.40.50.720">
    <property type="entry name" value="NAD(P)-binding Rossmann-like Domain"/>
    <property type="match status" value="1"/>
</dbReference>
<evidence type="ECO:0000259" key="3">
    <source>
        <dbReference type="SMART" id="SM00822"/>
    </source>
</evidence>
<evidence type="ECO:0000256" key="1">
    <source>
        <dbReference type="ARBA" id="ARBA00006484"/>
    </source>
</evidence>
<dbReference type="AlphaFoldDB" id="A7HVP1"/>
<dbReference type="PRINTS" id="PR00081">
    <property type="entry name" value="GDHRDH"/>
</dbReference>
<dbReference type="SMART" id="SM00822">
    <property type="entry name" value="PKS_KR"/>
    <property type="match status" value="1"/>
</dbReference>
<dbReference type="InterPro" id="IPR020904">
    <property type="entry name" value="Sc_DH/Rdtase_CS"/>
</dbReference>
<dbReference type="InterPro" id="IPR051122">
    <property type="entry name" value="SDR_DHRS6-like"/>
</dbReference>
<evidence type="ECO:0000313" key="5">
    <source>
        <dbReference type="Proteomes" id="UP000006377"/>
    </source>
</evidence>
<keyword evidence="2" id="KW-0560">Oxidoreductase</keyword>
<evidence type="ECO:0000313" key="4">
    <source>
        <dbReference type="EMBL" id="ABS63974.1"/>
    </source>
</evidence>
<gene>
    <name evidence="4" type="ordered locus">Plav_2362</name>
</gene>
<sequence>MENLKGKVAVVTGGNSGIGKATARLFAERGAQVVITGRRRDAVQTAAAEIGYGVIGLTGDVAELDHHARLVEEIRRRFGGLDIFVANAGVISLAATPDVTVADYDRQFAVNTRGTFFGVQALLPLLRDGGSIVLVGSLAATKVLENHAVYAGTKAALAAFARNWALELKARRIRVNVLSPGPVDTPVVTKLGVSDADRPAFLEAMGEKIPAGRFGDVRELARAALFLVSDESSFVNGTELHVDGGMSLT</sequence>
<dbReference type="PROSITE" id="PS00061">
    <property type="entry name" value="ADH_SHORT"/>
    <property type="match status" value="1"/>
</dbReference>
<dbReference type="NCBIfam" id="NF005559">
    <property type="entry name" value="PRK07231.1"/>
    <property type="match status" value="1"/>
</dbReference>
<dbReference type="PANTHER" id="PTHR43477">
    <property type="entry name" value="DIHYDROANTICAPSIN 7-DEHYDROGENASE"/>
    <property type="match status" value="1"/>
</dbReference>
<dbReference type="Proteomes" id="UP000006377">
    <property type="component" value="Chromosome"/>
</dbReference>
<dbReference type="InterPro" id="IPR036291">
    <property type="entry name" value="NAD(P)-bd_dom_sf"/>
</dbReference>
<proteinExistence type="inferred from homology"/>
<organism evidence="4 5">
    <name type="scientific">Parvibaculum lavamentivorans (strain DS-1 / DSM 13023 / NCIMB 13966)</name>
    <dbReference type="NCBI Taxonomy" id="402881"/>
    <lineage>
        <taxon>Bacteria</taxon>
        <taxon>Pseudomonadati</taxon>
        <taxon>Pseudomonadota</taxon>
        <taxon>Alphaproteobacteria</taxon>
        <taxon>Hyphomicrobiales</taxon>
        <taxon>Parvibaculaceae</taxon>
        <taxon>Parvibaculum</taxon>
    </lineage>
</organism>
<dbReference type="OrthoDB" id="9803333at2"/>
<dbReference type="PANTHER" id="PTHR43477:SF1">
    <property type="entry name" value="DIHYDROANTICAPSIN 7-DEHYDROGENASE"/>
    <property type="match status" value="1"/>
</dbReference>
<feature type="domain" description="Ketoreductase" evidence="3">
    <location>
        <begin position="7"/>
        <end position="186"/>
    </location>
</feature>
<dbReference type="InterPro" id="IPR002347">
    <property type="entry name" value="SDR_fam"/>
</dbReference>
<dbReference type="eggNOG" id="COG1028">
    <property type="taxonomic scope" value="Bacteria"/>
</dbReference>
<keyword evidence="5" id="KW-1185">Reference proteome</keyword>
<dbReference type="KEGG" id="pla:Plav_2362"/>
<dbReference type="CDD" id="cd05233">
    <property type="entry name" value="SDR_c"/>
    <property type="match status" value="1"/>
</dbReference>
<comment type="similarity">
    <text evidence="1">Belongs to the short-chain dehydrogenases/reductases (SDR) family.</text>
</comment>
<dbReference type="Pfam" id="PF13561">
    <property type="entry name" value="adh_short_C2"/>
    <property type="match status" value="1"/>
</dbReference>